<reference evidence="3 4" key="1">
    <citation type="journal article" date="2018" name="IMA Fungus">
        <title>IMA Genome-F 9: Draft genome sequence of Annulohypoxylon stygium, Aspergillus mulundensis, Berkeleyomyces basicola (syn. Thielaviopsis basicola), Ceratocystis smalleyi, two Cercospora beticola strains, Coleophoma cylindrospora, Fusarium fracticaudum, Phialophora cf. hyalina, and Morchella septimelata.</title>
        <authorList>
            <person name="Wingfield B.D."/>
            <person name="Bills G.F."/>
            <person name="Dong Y."/>
            <person name="Huang W."/>
            <person name="Nel W.J."/>
            <person name="Swalarsk-Parry B.S."/>
            <person name="Vaghefi N."/>
            <person name="Wilken P.M."/>
            <person name="An Z."/>
            <person name="de Beer Z.W."/>
            <person name="De Vos L."/>
            <person name="Chen L."/>
            <person name="Duong T.A."/>
            <person name="Gao Y."/>
            <person name="Hammerbacher A."/>
            <person name="Kikkert J.R."/>
            <person name="Li Y."/>
            <person name="Li H."/>
            <person name="Li K."/>
            <person name="Li Q."/>
            <person name="Liu X."/>
            <person name="Ma X."/>
            <person name="Naidoo K."/>
            <person name="Pethybridge S.J."/>
            <person name="Sun J."/>
            <person name="Steenkamp E.T."/>
            <person name="van der Nest M.A."/>
            <person name="van Wyk S."/>
            <person name="Wingfield M.J."/>
            <person name="Xiong C."/>
            <person name="Yue Q."/>
            <person name="Zhang X."/>
        </authorList>
    </citation>
    <scope>NUCLEOTIDE SEQUENCE [LARGE SCALE GENOMIC DNA]</scope>
    <source>
        <strain evidence="3 4">BP 5553</strain>
    </source>
</reference>
<protein>
    <recommendedName>
        <fullName evidence="5">NAD(P)-binding Rossmann-fold containing protein</fullName>
    </recommendedName>
</protein>
<keyword evidence="2" id="KW-0175">Coiled coil</keyword>
<dbReference type="SUPFAM" id="SSF51735">
    <property type="entry name" value="NAD(P)-binding Rossmann-fold domains"/>
    <property type="match status" value="1"/>
</dbReference>
<dbReference type="RefSeq" id="XP_031872233.1">
    <property type="nucleotide sequence ID" value="XM_032012540.1"/>
</dbReference>
<dbReference type="InterPro" id="IPR002347">
    <property type="entry name" value="SDR_fam"/>
</dbReference>
<comment type="similarity">
    <text evidence="1">Belongs to the short-chain dehydrogenases/reductases (SDR) family.</text>
</comment>
<comment type="caution">
    <text evidence="3">The sequence shown here is derived from an EMBL/GenBank/DDBJ whole genome shotgun (WGS) entry which is preliminary data.</text>
</comment>
<dbReference type="Proteomes" id="UP000254866">
    <property type="component" value="Unassembled WGS sequence"/>
</dbReference>
<organism evidence="3 4">
    <name type="scientific">Venustampulla echinocandica</name>
    <dbReference type="NCBI Taxonomy" id="2656787"/>
    <lineage>
        <taxon>Eukaryota</taxon>
        <taxon>Fungi</taxon>
        <taxon>Dikarya</taxon>
        <taxon>Ascomycota</taxon>
        <taxon>Pezizomycotina</taxon>
        <taxon>Leotiomycetes</taxon>
        <taxon>Helotiales</taxon>
        <taxon>Pleuroascaceae</taxon>
        <taxon>Venustampulla</taxon>
    </lineage>
</organism>
<feature type="coiled-coil region" evidence="2">
    <location>
        <begin position="40"/>
        <end position="67"/>
    </location>
</feature>
<dbReference type="GO" id="GO:0019748">
    <property type="term" value="P:secondary metabolic process"/>
    <property type="evidence" value="ECO:0007669"/>
    <property type="project" value="TreeGrafter"/>
</dbReference>
<dbReference type="InterPro" id="IPR051468">
    <property type="entry name" value="Fungal_SecMetab_SDRs"/>
</dbReference>
<dbReference type="OrthoDB" id="1933717at2759"/>
<keyword evidence="4" id="KW-1185">Reference proteome</keyword>
<accession>A0A370TVM5</accession>
<evidence type="ECO:0000313" key="4">
    <source>
        <dbReference type="Proteomes" id="UP000254866"/>
    </source>
</evidence>
<dbReference type="Pfam" id="PF00106">
    <property type="entry name" value="adh_short"/>
    <property type="match status" value="1"/>
</dbReference>
<dbReference type="GeneID" id="43596766"/>
<evidence type="ECO:0008006" key="5">
    <source>
        <dbReference type="Google" id="ProtNLM"/>
    </source>
</evidence>
<dbReference type="Gene3D" id="3.40.50.720">
    <property type="entry name" value="NAD(P)-binding Rossmann-like Domain"/>
    <property type="match status" value="1"/>
</dbReference>
<evidence type="ECO:0000256" key="1">
    <source>
        <dbReference type="ARBA" id="ARBA00006484"/>
    </source>
</evidence>
<dbReference type="GO" id="GO:0005737">
    <property type="term" value="C:cytoplasm"/>
    <property type="evidence" value="ECO:0007669"/>
    <property type="project" value="TreeGrafter"/>
</dbReference>
<dbReference type="PRINTS" id="PR00081">
    <property type="entry name" value="GDHRDH"/>
</dbReference>
<dbReference type="PANTHER" id="PTHR43544:SF32">
    <property type="entry name" value="CHAIN DEHYDROGENASE, PUTATIVE (AFU_ORTHOLOGUE AFUA_5G01530)-RELATED"/>
    <property type="match status" value="1"/>
</dbReference>
<evidence type="ECO:0000313" key="3">
    <source>
        <dbReference type="EMBL" id="RDL39577.1"/>
    </source>
</evidence>
<sequence>MSSKKIVLVTGANKNIGYEIVKALLQSGKPYHVFLGSRSLERGQQAVETLQKECAESSNTVEAVQVDITSDSSIERAFGTVKASSGRIDTLINNAGITKDLDYIRGKVSLRESLTGSYNVNVAGTHVMTSTFMPLLLKSNDPRLIFVTGLGTFEQCARGEIPLPPLERGWPKKLEFETVGYRCTKTALNMLMLDYHYKLQKDGVKVWCVGPGFLATDLGDAREMAAVKGAGHPSIGGQLLRTVVEGERDGDTGKYVVKDGIRLF</sequence>
<dbReference type="InterPro" id="IPR036291">
    <property type="entry name" value="NAD(P)-bd_dom_sf"/>
</dbReference>
<evidence type="ECO:0000256" key="2">
    <source>
        <dbReference type="SAM" id="Coils"/>
    </source>
</evidence>
<dbReference type="STRING" id="2656787.A0A370TVM5"/>
<gene>
    <name evidence="3" type="ORF">BP5553_03917</name>
</gene>
<name>A0A370TVM5_9HELO</name>
<dbReference type="EMBL" id="NPIC01000002">
    <property type="protein sequence ID" value="RDL39577.1"/>
    <property type="molecule type" value="Genomic_DNA"/>
</dbReference>
<proteinExistence type="inferred from homology"/>
<dbReference type="GO" id="GO:0016491">
    <property type="term" value="F:oxidoreductase activity"/>
    <property type="evidence" value="ECO:0007669"/>
    <property type="project" value="TreeGrafter"/>
</dbReference>
<dbReference type="AlphaFoldDB" id="A0A370TVM5"/>
<dbReference type="PANTHER" id="PTHR43544">
    <property type="entry name" value="SHORT-CHAIN DEHYDROGENASE/REDUCTASE"/>
    <property type="match status" value="1"/>
</dbReference>